<dbReference type="AlphaFoldDB" id="F4KTF9"/>
<proteinExistence type="predicted"/>
<dbReference type="HOGENOM" id="CLU_3136307_0_0_10"/>
<feature type="region of interest" description="Disordered" evidence="1">
    <location>
        <begin position="29"/>
        <end position="49"/>
    </location>
</feature>
<evidence type="ECO:0000313" key="3">
    <source>
        <dbReference type="Proteomes" id="UP000008461"/>
    </source>
</evidence>
<evidence type="ECO:0000313" key="2">
    <source>
        <dbReference type="EMBL" id="AEE52373.1"/>
    </source>
</evidence>
<dbReference type="Proteomes" id="UP000008461">
    <property type="component" value="Chromosome"/>
</dbReference>
<accession>F4KTF9</accession>
<evidence type="ECO:0000256" key="1">
    <source>
        <dbReference type="SAM" id="MobiDB-lite"/>
    </source>
</evidence>
<dbReference type="EMBL" id="CP002691">
    <property type="protein sequence ID" value="AEE52373.1"/>
    <property type="molecule type" value="Genomic_DNA"/>
</dbReference>
<organism evidence="2 3">
    <name type="scientific">Haliscomenobacter hydrossis (strain ATCC 27775 / DSM 1100 / LMG 10767 / O)</name>
    <dbReference type="NCBI Taxonomy" id="760192"/>
    <lineage>
        <taxon>Bacteria</taxon>
        <taxon>Pseudomonadati</taxon>
        <taxon>Bacteroidota</taxon>
        <taxon>Saprospiria</taxon>
        <taxon>Saprospirales</taxon>
        <taxon>Haliscomenobacteraceae</taxon>
        <taxon>Haliscomenobacter</taxon>
    </lineage>
</organism>
<dbReference type="RefSeq" id="WP_013766911.1">
    <property type="nucleotide sequence ID" value="NC_015510.1"/>
</dbReference>
<sequence>MGKPKDEKKNLDDLKKDLKTVKKEDMKKITGGKKDGKNWNNGCGGIIPQ</sequence>
<protein>
    <submittedName>
        <fullName evidence="2">Uncharacterized protein</fullName>
    </submittedName>
</protein>
<name>F4KTF9_HALH1</name>
<gene>
    <name evidence="2" type="ordered locus">Halhy_4533</name>
</gene>
<reference evidence="2 3" key="1">
    <citation type="journal article" date="2011" name="Stand. Genomic Sci.">
        <title>Complete genome sequence of Haliscomenobacter hydrossis type strain (O).</title>
        <authorList>
            <consortium name="US DOE Joint Genome Institute (JGI-PGF)"/>
            <person name="Daligault H."/>
            <person name="Lapidus A."/>
            <person name="Zeytun A."/>
            <person name="Nolan M."/>
            <person name="Lucas S."/>
            <person name="Del Rio T.G."/>
            <person name="Tice H."/>
            <person name="Cheng J.F."/>
            <person name="Tapia R."/>
            <person name="Han C."/>
            <person name="Goodwin L."/>
            <person name="Pitluck S."/>
            <person name="Liolios K."/>
            <person name="Pagani I."/>
            <person name="Ivanova N."/>
            <person name="Huntemann M."/>
            <person name="Mavromatis K."/>
            <person name="Mikhailova N."/>
            <person name="Pati A."/>
            <person name="Chen A."/>
            <person name="Palaniappan K."/>
            <person name="Land M."/>
            <person name="Hauser L."/>
            <person name="Brambilla E.M."/>
            <person name="Rohde M."/>
            <person name="Verbarg S."/>
            <person name="Goker M."/>
            <person name="Bristow J."/>
            <person name="Eisen J.A."/>
            <person name="Markowitz V."/>
            <person name="Hugenholtz P."/>
            <person name="Kyrpides N.C."/>
            <person name="Klenk H.P."/>
            <person name="Woyke T."/>
        </authorList>
    </citation>
    <scope>NUCLEOTIDE SEQUENCE [LARGE SCALE GENOMIC DNA]</scope>
    <source>
        <strain evidence="3">ATCC 27775 / DSM 1100 / LMG 10767 / O</strain>
    </source>
</reference>
<reference key="2">
    <citation type="submission" date="2011-04" db="EMBL/GenBank/DDBJ databases">
        <title>Complete sequence of chromosome of Haliscomenobacter hydrossis DSM 1100.</title>
        <authorList>
            <consortium name="US DOE Joint Genome Institute (JGI-PGF)"/>
            <person name="Lucas S."/>
            <person name="Han J."/>
            <person name="Lapidus A."/>
            <person name="Bruce D."/>
            <person name="Goodwin L."/>
            <person name="Pitluck S."/>
            <person name="Peters L."/>
            <person name="Kyrpides N."/>
            <person name="Mavromatis K."/>
            <person name="Ivanova N."/>
            <person name="Ovchinnikova G."/>
            <person name="Pagani I."/>
            <person name="Daligault H."/>
            <person name="Detter J.C."/>
            <person name="Han C."/>
            <person name="Land M."/>
            <person name="Hauser L."/>
            <person name="Markowitz V."/>
            <person name="Cheng J.-F."/>
            <person name="Hugenholtz P."/>
            <person name="Woyke T."/>
            <person name="Wu D."/>
            <person name="Verbarg S."/>
            <person name="Frueling A."/>
            <person name="Brambilla E."/>
            <person name="Klenk H.-P."/>
            <person name="Eisen J.A."/>
        </authorList>
    </citation>
    <scope>NUCLEOTIDE SEQUENCE</scope>
    <source>
        <strain>DSM 1100</strain>
    </source>
</reference>
<dbReference type="KEGG" id="hhy:Halhy_4533"/>
<keyword evidence="3" id="KW-1185">Reference proteome</keyword>